<evidence type="ECO:0000313" key="1">
    <source>
        <dbReference type="EMBL" id="MDQ6598456.1"/>
    </source>
</evidence>
<dbReference type="Proteomes" id="UP001178888">
    <property type="component" value="Unassembled WGS sequence"/>
</dbReference>
<dbReference type="AlphaFoldDB" id="A0AA90TQQ6"/>
<name>A0AA90TQQ6_9BACI</name>
<proteinExistence type="predicted"/>
<dbReference type="RefSeq" id="WP_308913618.1">
    <property type="nucleotide sequence ID" value="NZ_JAVGVR010000001.1"/>
</dbReference>
<dbReference type="EMBL" id="JAVGVR010000001">
    <property type="protein sequence ID" value="MDQ6598456.1"/>
    <property type="molecule type" value="Genomic_DNA"/>
</dbReference>
<comment type="caution">
    <text evidence="1">The sequence shown here is derived from an EMBL/GenBank/DDBJ whole genome shotgun (WGS) entry which is preliminary data.</text>
</comment>
<gene>
    <name evidence="1" type="ORF">RCG21_19200</name>
</gene>
<reference evidence="1" key="1">
    <citation type="submission" date="2023-08" db="EMBL/GenBank/DDBJ databases">
        <title>Nitrogen cycling bacteria in agricultural field soils.</title>
        <authorList>
            <person name="Jang J."/>
        </authorList>
    </citation>
    <scope>NUCLEOTIDE SEQUENCE</scope>
    <source>
        <strain evidence="1">PS3-36</strain>
    </source>
</reference>
<accession>A0AA90TQQ6</accession>
<organism evidence="1 2">
    <name type="scientific">Bacillus salipaludis</name>
    <dbReference type="NCBI Taxonomy" id="2547811"/>
    <lineage>
        <taxon>Bacteria</taxon>
        <taxon>Bacillati</taxon>
        <taxon>Bacillota</taxon>
        <taxon>Bacilli</taxon>
        <taxon>Bacillales</taxon>
        <taxon>Bacillaceae</taxon>
        <taxon>Bacillus</taxon>
    </lineage>
</organism>
<keyword evidence="2" id="KW-1185">Reference proteome</keyword>
<evidence type="ECO:0000313" key="2">
    <source>
        <dbReference type="Proteomes" id="UP001178888"/>
    </source>
</evidence>
<sequence>MRQYIFLLNEPVGPREIKIEASGMMEAFKNSKRIPQKDHGKYKEKC</sequence>
<protein>
    <submittedName>
        <fullName evidence="1">Uncharacterized protein</fullName>
    </submittedName>
</protein>